<sequence>MPCSHVIAWVTSRRQRACLLLAATMMALLVDTVASARCSGQTLLKTAEGSFGVENYSNGMSCSWLIKLPDKGRVVLHFEKFDVESADGECPFDKVVVLDGSESTAPTLAELCGNELPADILARGSSLLVVFSADSSRTGPGFWATYTTNPRVLCSGRTILTAAEDSFGVDYYANDMSCEWLISLRVEGRVVLHFEKFDLESADGDCPLDKVTIFDGSDSTDRTLATLCGNKLPADVVSSYSTLLVVFSSDSTRTAPGFWAAYTTKPEVLCSGLTILTAAEASFGVDNYINDMSCEWLIQLPVDGRVQLHFEKFAVEDSVERCPFDRVTVFDGSNTTAPMLARMCGNELPGDIVSSQRSLLVLFSTDSSRTSAGFLASYTVRRNGTCSERVVLSNRTGTFGVGRNEYVNNMRCEWLILVPQKRQVTLHFVIFDVEAGGTECSKDKVTIFDGNEISTSVLGSFCGNQLPRNISTKQNAALVTFSADSEITASGFWIQYFTTTEGCSSNPIVIDSVDGNFGVSDYVNDMHCAWLIKTQTNQKISLDFLSFELEDSPGCTNDRVMVFDGESSSAPLLQNLCGSTVPTDIVSSGASLFVTFESNGLVTTTGFSVNTSEELRCYECGQSDSVSLREESAVGLLLEADVWDNTISCPEKGDKTHTVDCKGSCWVYRRERGDHVTYLRGCFNSIDCGNFKYQTCRLRGSTNAMSRLYGSRLVYLID</sequence>
<feature type="domain" description="CUB" evidence="5">
    <location>
        <begin position="503"/>
        <end position="614"/>
    </location>
</feature>
<dbReference type="AlphaFoldDB" id="A0AAD9NM81"/>
<feature type="domain" description="CUB" evidence="5">
    <location>
        <begin position="38"/>
        <end position="149"/>
    </location>
</feature>
<feature type="domain" description="CUB" evidence="5">
    <location>
        <begin position="270"/>
        <end position="381"/>
    </location>
</feature>
<proteinExistence type="predicted"/>
<evidence type="ECO:0000259" key="5">
    <source>
        <dbReference type="PROSITE" id="PS01180"/>
    </source>
</evidence>
<comment type="caution">
    <text evidence="3">Lacks conserved residue(s) required for the propagation of feature annotation.</text>
</comment>
<comment type="caution">
    <text evidence="6">The sequence shown here is derived from an EMBL/GenBank/DDBJ whole genome shotgun (WGS) entry which is preliminary data.</text>
</comment>
<name>A0AAD9NM81_RIDPI</name>
<evidence type="ECO:0000313" key="6">
    <source>
        <dbReference type="EMBL" id="KAK2175432.1"/>
    </source>
</evidence>
<feature type="domain" description="CUB" evidence="5">
    <location>
        <begin position="154"/>
        <end position="265"/>
    </location>
</feature>
<dbReference type="InterPro" id="IPR000859">
    <property type="entry name" value="CUB_dom"/>
</dbReference>
<evidence type="ECO:0000256" key="3">
    <source>
        <dbReference type="PROSITE-ProRule" id="PRU00059"/>
    </source>
</evidence>
<keyword evidence="7" id="KW-1185">Reference proteome</keyword>
<evidence type="ECO:0000256" key="4">
    <source>
        <dbReference type="SAM" id="SignalP"/>
    </source>
</evidence>
<protein>
    <recommendedName>
        <fullName evidence="5">CUB domain-containing protein</fullName>
    </recommendedName>
</protein>
<dbReference type="SMART" id="SM00042">
    <property type="entry name" value="CUB"/>
    <property type="match status" value="5"/>
</dbReference>
<feature type="signal peptide" evidence="4">
    <location>
        <begin position="1"/>
        <end position="35"/>
    </location>
</feature>
<keyword evidence="2" id="KW-1015">Disulfide bond</keyword>
<keyword evidence="4" id="KW-0732">Signal</keyword>
<dbReference type="PANTHER" id="PTHR24251">
    <property type="entry name" value="OVOCHYMASE-RELATED"/>
    <property type="match status" value="1"/>
</dbReference>
<dbReference type="Gene3D" id="2.60.120.290">
    <property type="entry name" value="Spermadhesin, CUB domain"/>
    <property type="match status" value="5"/>
</dbReference>
<dbReference type="FunFam" id="2.60.120.290:FF:000005">
    <property type="entry name" value="Procollagen C-endopeptidase enhancer 1"/>
    <property type="match status" value="5"/>
</dbReference>
<evidence type="ECO:0000256" key="1">
    <source>
        <dbReference type="ARBA" id="ARBA00022737"/>
    </source>
</evidence>
<organism evidence="6 7">
    <name type="scientific">Ridgeia piscesae</name>
    <name type="common">Tubeworm</name>
    <dbReference type="NCBI Taxonomy" id="27915"/>
    <lineage>
        <taxon>Eukaryota</taxon>
        <taxon>Metazoa</taxon>
        <taxon>Spiralia</taxon>
        <taxon>Lophotrochozoa</taxon>
        <taxon>Annelida</taxon>
        <taxon>Polychaeta</taxon>
        <taxon>Sedentaria</taxon>
        <taxon>Canalipalpata</taxon>
        <taxon>Sabellida</taxon>
        <taxon>Siboglinidae</taxon>
        <taxon>Ridgeia</taxon>
    </lineage>
</organism>
<dbReference type="CDD" id="cd00041">
    <property type="entry name" value="CUB"/>
    <property type="match status" value="5"/>
</dbReference>
<dbReference type="Proteomes" id="UP001209878">
    <property type="component" value="Unassembled WGS sequence"/>
</dbReference>
<evidence type="ECO:0000256" key="2">
    <source>
        <dbReference type="ARBA" id="ARBA00023157"/>
    </source>
</evidence>
<dbReference type="InterPro" id="IPR035914">
    <property type="entry name" value="Sperma_CUB_dom_sf"/>
</dbReference>
<reference evidence="6" key="1">
    <citation type="journal article" date="2023" name="Mol. Biol. Evol.">
        <title>Third-Generation Sequencing Reveals the Adaptive Role of the Epigenome in Three Deep-Sea Polychaetes.</title>
        <authorList>
            <person name="Perez M."/>
            <person name="Aroh O."/>
            <person name="Sun Y."/>
            <person name="Lan Y."/>
            <person name="Juniper S.K."/>
            <person name="Young C.R."/>
            <person name="Angers B."/>
            <person name="Qian P.Y."/>
        </authorList>
    </citation>
    <scope>NUCLEOTIDE SEQUENCE</scope>
    <source>
        <strain evidence="6">R07B-5</strain>
    </source>
</reference>
<dbReference type="Pfam" id="PF00431">
    <property type="entry name" value="CUB"/>
    <property type="match status" value="5"/>
</dbReference>
<dbReference type="PANTHER" id="PTHR24251:SF37">
    <property type="entry name" value="CUB DOMAIN-CONTAINING PROTEIN"/>
    <property type="match status" value="1"/>
</dbReference>
<keyword evidence="1" id="KW-0677">Repeat</keyword>
<accession>A0AAD9NM81</accession>
<feature type="domain" description="CUB" evidence="5">
    <location>
        <begin position="386"/>
        <end position="499"/>
    </location>
</feature>
<dbReference type="EMBL" id="JAODUO010000731">
    <property type="protein sequence ID" value="KAK2175432.1"/>
    <property type="molecule type" value="Genomic_DNA"/>
</dbReference>
<dbReference type="SUPFAM" id="SSF49854">
    <property type="entry name" value="Spermadhesin, CUB domain"/>
    <property type="match status" value="5"/>
</dbReference>
<gene>
    <name evidence="6" type="ORF">NP493_733g01040</name>
</gene>
<dbReference type="PROSITE" id="PS01180">
    <property type="entry name" value="CUB"/>
    <property type="match status" value="5"/>
</dbReference>
<evidence type="ECO:0000313" key="7">
    <source>
        <dbReference type="Proteomes" id="UP001209878"/>
    </source>
</evidence>
<feature type="chain" id="PRO_5041940006" description="CUB domain-containing protein" evidence="4">
    <location>
        <begin position="36"/>
        <end position="718"/>
    </location>
</feature>